<keyword evidence="3" id="KW-1185">Reference proteome</keyword>
<dbReference type="PANTHER" id="PTHR34572">
    <property type="entry name" value="GOLGIN FAMILY A PROTEIN"/>
    <property type="match status" value="1"/>
</dbReference>
<reference evidence="2" key="1">
    <citation type="submission" date="2022-08" db="EMBL/GenBank/DDBJ databases">
        <authorList>
            <person name="Gutierrez-Valencia J."/>
        </authorList>
    </citation>
    <scope>NUCLEOTIDE SEQUENCE</scope>
</reference>
<dbReference type="EMBL" id="CAMGYJ010000011">
    <property type="protein sequence ID" value="CAI0626080.1"/>
    <property type="molecule type" value="Genomic_DNA"/>
</dbReference>
<comment type="caution">
    <text evidence="2">The sequence shown here is derived from an EMBL/GenBank/DDBJ whole genome shotgun (WGS) entry which is preliminary data.</text>
</comment>
<accession>A0AAV0S0L4</accession>
<feature type="compositionally biased region" description="Polar residues" evidence="1">
    <location>
        <begin position="213"/>
        <end position="226"/>
    </location>
</feature>
<sequence>MEGVGARLGRSSTRYGPTTVFTGPVRRWKKRWVHVLPSLNSNSAHNGGQSHSNLITNGTAAAASGAANGNHSSSHLLLYKWTPLPQSNNSNSNSNTSNKDSGGVAVATDEAPEEPQRRKCKYIPVALLEAQRIEADEEMIDDEVKPSDGEGNVDDPVSTSAGVDEKPDINESPKESQDDEQVVRQDLNESTLDLCLGLNSHDHDSESKPEELGQTQSVQVDDSAPS</sequence>
<proteinExistence type="predicted"/>
<evidence type="ECO:0000313" key="2">
    <source>
        <dbReference type="EMBL" id="CAI0626080.1"/>
    </source>
</evidence>
<dbReference type="AlphaFoldDB" id="A0AAV0S0L4"/>
<feature type="region of interest" description="Disordered" evidence="1">
    <location>
        <begin position="87"/>
        <end position="117"/>
    </location>
</feature>
<organism evidence="2 3">
    <name type="scientific">Linum tenue</name>
    <dbReference type="NCBI Taxonomy" id="586396"/>
    <lineage>
        <taxon>Eukaryota</taxon>
        <taxon>Viridiplantae</taxon>
        <taxon>Streptophyta</taxon>
        <taxon>Embryophyta</taxon>
        <taxon>Tracheophyta</taxon>
        <taxon>Spermatophyta</taxon>
        <taxon>Magnoliopsida</taxon>
        <taxon>eudicotyledons</taxon>
        <taxon>Gunneridae</taxon>
        <taxon>Pentapetalae</taxon>
        <taxon>rosids</taxon>
        <taxon>fabids</taxon>
        <taxon>Malpighiales</taxon>
        <taxon>Linaceae</taxon>
        <taxon>Linum</taxon>
    </lineage>
</organism>
<dbReference type="Proteomes" id="UP001154282">
    <property type="component" value="Unassembled WGS sequence"/>
</dbReference>
<evidence type="ECO:0000313" key="3">
    <source>
        <dbReference type="Proteomes" id="UP001154282"/>
    </source>
</evidence>
<dbReference type="PANTHER" id="PTHR34572:SF1">
    <property type="entry name" value="GOLGIN FAMILY A PROTEIN"/>
    <property type="match status" value="1"/>
</dbReference>
<evidence type="ECO:0000256" key="1">
    <source>
        <dbReference type="SAM" id="MobiDB-lite"/>
    </source>
</evidence>
<feature type="compositionally biased region" description="Low complexity" evidence="1">
    <location>
        <begin position="87"/>
        <end position="98"/>
    </location>
</feature>
<gene>
    <name evidence="2" type="ORF">LITE_LOCUS50706</name>
</gene>
<feature type="region of interest" description="Disordered" evidence="1">
    <location>
        <begin position="137"/>
        <end position="226"/>
    </location>
</feature>
<protein>
    <submittedName>
        <fullName evidence="2">Uncharacterized protein</fullName>
    </submittedName>
</protein>
<feature type="compositionally biased region" description="Basic and acidic residues" evidence="1">
    <location>
        <begin position="200"/>
        <end position="211"/>
    </location>
</feature>
<name>A0AAV0S0L4_9ROSI</name>
<feature type="compositionally biased region" description="Basic and acidic residues" evidence="1">
    <location>
        <begin position="163"/>
        <end position="187"/>
    </location>
</feature>